<name>A0AAW6AXN4_CLOSY</name>
<evidence type="ECO:0000313" key="2">
    <source>
        <dbReference type="EMBL" id="MDB2000363.1"/>
    </source>
</evidence>
<protein>
    <submittedName>
        <fullName evidence="2">Uncharacterized protein</fullName>
    </submittedName>
</protein>
<keyword evidence="1" id="KW-0472">Membrane</keyword>
<dbReference type="Proteomes" id="UP001300871">
    <property type="component" value="Unassembled WGS sequence"/>
</dbReference>
<keyword evidence="1" id="KW-0812">Transmembrane</keyword>
<organism evidence="2 3">
    <name type="scientific">Clostridium symbiosum</name>
    <name type="common">Bacteroides symbiosus</name>
    <dbReference type="NCBI Taxonomy" id="1512"/>
    <lineage>
        <taxon>Bacteria</taxon>
        <taxon>Bacillati</taxon>
        <taxon>Bacillota</taxon>
        <taxon>Clostridia</taxon>
        <taxon>Lachnospirales</taxon>
        <taxon>Lachnospiraceae</taxon>
        <taxon>Otoolea</taxon>
    </lineage>
</organism>
<gene>
    <name evidence="2" type="ORF">PM006_09135</name>
</gene>
<evidence type="ECO:0000256" key="1">
    <source>
        <dbReference type="SAM" id="Phobius"/>
    </source>
</evidence>
<dbReference type="RefSeq" id="WP_003497046.1">
    <property type="nucleotide sequence ID" value="NZ_JADNHH010000016.1"/>
</dbReference>
<proteinExistence type="predicted"/>
<reference evidence="2" key="1">
    <citation type="submission" date="2023-01" db="EMBL/GenBank/DDBJ databases">
        <title>Human gut microbiome strain richness.</title>
        <authorList>
            <person name="Chen-Liaw A."/>
        </authorList>
    </citation>
    <scope>NUCLEOTIDE SEQUENCE</scope>
    <source>
        <strain evidence="2">B1_m1001713B170214d0_201011</strain>
    </source>
</reference>
<dbReference type="AlphaFoldDB" id="A0AAW6AXN4"/>
<comment type="caution">
    <text evidence="2">The sequence shown here is derived from an EMBL/GenBank/DDBJ whole genome shotgun (WGS) entry which is preliminary data.</text>
</comment>
<evidence type="ECO:0000313" key="3">
    <source>
        <dbReference type="Proteomes" id="UP001300871"/>
    </source>
</evidence>
<accession>A0AAW6AXN4</accession>
<feature type="transmembrane region" description="Helical" evidence="1">
    <location>
        <begin position="60"/>
        <end position="77"/>
    </location>
</feature>
<dbReference type="EMBL" id="JAQLGM010000018">
    <property type="protein sequence ID" value="MDB2000363.1"/>
    <property type="molecule type" value="Genomic_DNA"/>
</dbReference>
<sequence length="109" mass="12628">MSRAFKPILQARVIKERKEAKEQEALRKKYGIKSDKKVEVKKEHIVTSLCKVLGAILRKFFIVLLILLAWNGLVALIQPDSRAMLQYVYADVFHQLEMLFPAIAEFIKN</sequence>
<keyword evidence="1" id="KW-1133">Transmembrane helix</keyword>